<keyword evidence="2 3" id="KW-0690">Ribosome biogenesis</keyword>
<organism evidence="7 8">
    <name type="scientific">Brucella intermedia LMG 3301</name>
    <dbReference type="NCBI Taxonomy" id="641118"/>
    <lineage>
        <taxon>Bacteria</taxon>
        <taxon>Pseudomonadati</taxon>
        <taxon>Pseudomonadota</taxon>
        <taxon>Alphaproteobacteria</taxon>
        <taxon>Hyphomicrobiales</taxon>
        <taxon>Brucellaceae</taxon>
        <taxon>Brucella/Ochrobactrum group</taxon>
        <taxon>Brucella</taxon>
    </lineage>
</organism>
<comment type="subcellular location">
    <subcellularLocation>
        <location evidence="3">Cytoplasm</location>
    </subcellularLocation>
</comment>
<name>C4WEK9_9HYPH</name>
<comment type="similarity">
    <text evidence="3">Belongs to the RimP family.</text>
</comment>
<dbReference type="CDD" id="cd01734">
    <property type="entry name" value="YlxS_C"/>
    <property type="match status" value="1"/>
</dbReference>
<comment type="caution">
    <text evidence="7">The sequence shown here is derived from an EMBL/GenBank/DDBJ whole genome shotgun (WGS) entry which is preliminary data.</text>
</comment>
<gene>
    <name evidence="3" type="primary">rimP</name>
    <name evidence="7" type="ORF">OINT_1002527</name>
</gene>
<dbReference type="InterPro" id="IPR036847">
    <property type="entry name" value="RimP_C_sf"/>
</dbReference>
<accession>C4WEK9</accession>
<feature type="compositionally biased region" description="Acidic residues" evidence="4">
    <location>
        <begin position="219"/>
        <end position="240"/>
    </location>
</feature>
<dbReference type="HAMAP" id="MF_01077">
    <property type="entry name" value="RimP"/>
    <property type="match status" value="1"/>
</dbReference>
<dbReference type="InterPro" id="IPR028998">
    <property type="entry name" value="RimP_C"/>
</dbReference>
<dbReference type="InterPro" id="IPR028989">
    <property type="entry name" value="RimP_N"/>
</dbReference>
<dbReference type="HOGENOM" id="CLU_070525_0_1_5"/>
<evidence type="ECO:0000256" key="4">
    <source>
        <dbReference type="SAM" id="MobiDB-lite"/>
    </source>
</evidence>
<dbReference type="Pfam" id="PF17384">
    <property type="entry name" value="DUF150_C"/>
    <property type="match status" value="1"/>
</dbReference>
<feature type="domain" description="Ribosome maturation factor RimP C-terminal" evidence="6">
    <location>
        <begin position="125"/>
        <end position="195"/>
    </location>
</feature>
<dbReference type="Pfam" id="PF02576">
    <property type="entry name" value="RimP_N"/>
    <property type="match status" value="1"/>
</dbReference>
<feature type="domain" description="Ribosome maturation factor RimP N-terminal" evidence="5">
    <location>
        <begin position="50"/>
        <end position="122"/>
    </location>
</feature>
<proteinExistence type="inferred from homology"/>
<dbReference type="Gene3D" id="3.30.300.70">
    <property type="entry name" value="RimP-like superfamily, N-terminal"/>
    <property type="match status" value="1"/>
</dbReference>
<comment type="function">
    <text evidence="3">Required for maturation of 30S ribosomal subunits.</text>
</comment>
<evidence type="ECO:0000313" key="8">
    <source>
        <dbReference type="Proteomes" id="UP000004386"/>
    </source>
</evidence>
<dbReference type="SUPFAM" id="SSF75420">
    <property type="entry name" value="YhbC-like, N-terminal domain"/>
    <property type="match status" value="1"/>
</dbReference>
<dbReference type="InterPro" id="IPR035956">
    <property type="entry name" value="RimP_N_sf"/>
</dbReference>
<sequence>MGPPGPALFCYLRLCKKVYRVTEQEQAIEAAGADERIIRETGIDAKVAGIVEPVLNTLGFRLVRVRLSGLNGQTLQIMAERPDGTMTVDDCELVSRTVAPVLDVEDPINGKYHLEISSPGIDRPLVRKSDFADWAGHIAKVETSIVHEGRKKFRGRIVLGDAESVVIESDQISYGSEPVVRIPFDLISDARLVLTDDLIRDALRKDKALREGRIPGDDLGSDEADGQSDGAASDEAEDKE</sequence>
<evidence type="ECO:0000259" key="5">
    <source>
        <dbReference type="Pfam" id="PF02576"/>
    </source>
</evidence>
<dbReference type="Proteomes" id="UP000004386">
    <property type="component" value="Unassembled WGS sequence"/>
</dbReference>
<protein>
    <recommendedName>
        <fullName evidence="3">Ribosome maturation factor RimP</fullName>
    </recommendedName>
</protein>
<dbReference type="PANTHER" id="PTHR33867:SF1">
    <property type="entry name" value="RIBOSOME MATURATION FACTOR RIMP"/>
    <property type="match status" value="1"/>
</dbReference>
<dbReference type="PANTHER" id="PTHR33867">
    <property type="entry name" value="RIBOSOME MATURATION FACTOR RIMP"/>
    <property type="match status" value="1"/>
</dbReference>
<reference evidence="7 8" key="1">
    <citation type="submission" date="2009-05" db="EMBL/GenBank/DDBJ databases">
        <authorList>
            <person name="Setubal J.C."/>
            <person name="Boyle S."/>
            <person name="Crasta O.R."/>
            <person name="Gillespie J.J."/>
            <person name="Kenyon R.W."/>
            <person name="Lu J."/>
            <person name="Mane S."/>
            <person name="Nagrani S."/>
            <person name="Shallom J.M."/>
            <person name="Shallom S."/>
            <person name="Shukla M."/>
            <person name="Snyder E.E."/>
            <person name="Sobral B.W."/>
            <person name="Wattam A.R."/>
            <person name="Will R."/>
            <person name="Williams K."/>
            <person name="Yoo H."/>
            <person name="Munk C."/>
            <person name="Tapia R."/>
            <person name="Green L."/>
            <person name="Rogers Y."/>
            <person name="Detter J.C."/>
            <person name="Bruce D."/>
            <person name="Brettin T.S."/>
            <person name="Tsolis R."/>
        </authorList>
    </citation>
    <scope>NUCLEOTIDE SEQUENCE [LARGE SCALE GENOMIC DNA]</scope>
    <source>
        <strain evidence="7 8">LMG 3301</strain>
    </source>
</reference>
<keyword evidence="1 3" id="KW-0963">Cytoplasm</keyword>
<evidence type="ECO:0000259" key="6">
    <source>
        <dbReference type="Pfam" id="PF17384"/>
    </source>
</evidence>
<evidence type="ECO:0000256" key="2">
    <source>
        <dbReference type="ARBA" id="ARBA00022517"/>
    </source>
</evidence>
<dbReference type="InterPro" id="IPR003728">
    <property type="entry name" value="Ribosome_maturation_RimP"/>
</dbReference>
<dbReference type="EMBL" id="ACQA01000001">
    <property type="protein sequence ID" value="EEQ97045.1"/>
    <property type="molecule type" value="Genomic_DNA"/>
</dbReference>
<evidence type="ECO:0000256" key="1">
    <source>
        <dbReference type="ARBA" id="ARBA00022490"/>
    </source>
</evidence>
<dbReference type="NCBIfam" id="NF000932">
    <property type="entry name" value="PRK00092.2-5"/>
    <property type="match status" value="1"/>
</dbReference>
<evidence type="ECO:0000256" key="3">
    <source>
        <dbReference type="HAMAP-Rule" id="MF_01077"/>
    </source>
</evidence>
<dbReference type="SUPFAM" id="SSF74942">
    <property type="entry name" value="YhbC-like, C-terminal domain"/>
    <property type="match status" value="1"/>
</dbReference>
<feature type="region of interest" description="Disordered" evidence="4">
    <location>
        <begin position="210"/>
        <end position="240"/>
    </location>
</feature>
<evidence type="ECO:0000313" key="7">
    <source>
        <dbReference type="EMBL" id="EEQ97045.1"/>
    </source>
</evidence>
<dbReference type="GO" id="GO:0006412">
    <property type="term" value="P:translation"/>
    <property type="evidence" value="ECO:0007669"/>
    <property type="project" value="TreeGrafter"/>
</dbReference>
<dbReference type="GO" id="GO:0000028">
    <property type="term" value="P:ribosomal small subunit assembly"/>
    <property type="evidence" value="ECO:0007669"/>
    <property type="project" value="TreeGrafter"/>
</dbReference>
<dbReference type="AlphaFoldDB" id="C4WEK9"/>
<dbReference type="GO" id="GO:0005829">
    <property type="term" value="C:cytosol"/>
    <property type="evidence" value="ECO:0007669"/>
    <property type="project" value="TreeGrafter"/>
</dbReference>